<sequence>MLNHARTGSIVFAGFATLTLSTHLVGCGSADNLPRESVSGSVAIEGKPLAKGLITFLPSDSEIPTQGGGVIVDGKYSIPKDQGLVPGKYKIVISSTGDKPETVVDKTNDMPGMPPVLAKEAIPSQYNKESLLTADVKSGGKNVYEFNLTSASVGK</sequence>
<protein>
    <recommendedName>
        <fullName evidence="2">Carboxypeptidase regulatory-like domain-containing protein</fullName>
    </recommendedName>
</protein>
<dbReference type="EMBL" id="CP155447">
    <property type="protein sequence ID" value="XBH07362.1"/>
    <property type="molecule type" value="Genomic_DNA"/>
</dbReference>
<evidence type="ECO:0008006" key="2">
    <source>
        <dbReference type="Google" id="ProtNLM"/>
    </source>
</evidence>
<accession>A0AAU7CQG5</accession>
<proteinExistence type="predicted"/>
<evidence type="ECO:0000313" key="1">
    <source>
        <dbReference type="EMBL" id="XBH07362.1"/>
    </source>
</evidence>
<dbReference type="RefSeq" id="WP_406700199.1">
    <property type="nucleotide sequence ID" value="NZ_CP155447.1"/>
</dbReference>
<reference evidence="1" key="1">
    <citation type="submission" date="2024-05" db="EMBL/GenBank/DDBJ databases">
        <title>Planctomycetes of the genus Singulisphaera possess chitinolytic capabilities.</title>
        <authorList>
            <person name="Ivanova A."/>
        </authorList>
    </citation>
    <scope>NUCLEOTIDE SEQUENCE</scope>
    <source>
        <strain evidence="1">Ch08T</strain>
    </source>
</reference>
<name>A0AAU7CQG5_9BACT</name>
<dbReference type="AlphaFoldDB" id="A0AAU7CQG5"/>
<gene>
    <name evidence="1" type="ORF">V5E97_15350</name>
</gene>
<organism evidence="1">
    <name type="scientific">Singulisphaera sp. Ch08</name>
    <dbReference type="NCBI Taxonomy" id="3120278"/>
    <lineage>
        <taxon>Bacteria</taxon>
        <taxon>Pseudomonadati</taxon>
        <taxon>Planctomycetota</taxon>
        <taxon>Planctomycetia</taxon>
        <taxon>Isosphaerales</taxon>
        <taxon>Isosphaeraceae</taxon>
        <taxon>Singulisphaera</taxon>
    </lineage>
</organism>